<dbReference type="Proteomes" id="UP001500416">
    <property type="component" value="Unassembled WGS sequence"/>
</dbReference>
<evidence type="ECO:0000256" key="5">
    <source>
        <dbReference type="ARBA" id="ARBA00022605"/>
    </source>
</evidence>
<comment type="cofactor">
    <cofactor evidence="1">
        <name>Mg(2+)</name>
        <dbReference type="ChEBI" id="CHEBI:18420"/>
    </cofactor>
</comment>
<dbReference type="SUPFAM" id="SSF56784">
    <property type="entry name" value="HAD-like"/>
    <property type="match status" value="1"/>
</dbReference>
<evidence type="ECO:0000256" key="1">
    <source>
        <dbReference type="ARBA" id="ARBA00001946"/>
    </source>
</evidence>
<evidence type="ECO:0000256" key="3">
    <source>
        <dbReference type="ARBA" id="ARBA00009184"/>
    </source>
</evidence>
<organism evidence="14 15">
    <name type="scientific">Saccharothrix mutabilis subsp. mutabilis</name>
    <dbReference type="NCBI Taxonomy" id="66855"/>
    <lineage>
        <taxon>Bacteria</taxon>
        <taxon>Bacillati</taxon>
        <taxon>Actinomycetota</taxon>
        <taxon>Actinomycetes</taxon>
        <taxon>Pseudonocardiales</taxon>
        <taxon>Pseudonocardiaceae</taxon>
        <taxon>Saccharothrix</taxon>
    </lineage>
</organism>
<comment type="catalytic activity">
    <reaction evidence="10">
        <text>O-phospho-L-serine + H2O = L-serine + phosphate</text>
        <dbReference type="Rhea" id="RHEA:21208"/>
        <dbReference type="ChEBI" id="CHEBI:15377"/>
        <dbReference type="ChEBI" id="CHEBI:33384"/>
        <dbReference type="ChEBI" id="CHEBI:43474"/>
        <dbReference type="ChEBI" id="CHEBI:57524"/>
        <dbReference type="EC" id="3.1.3.3"/>
    </reaction>
</comment>
<comment type="pathway">
    <text evidence="2">Amino-acid biosynthesis; L-serine biosynthesis; L-serine from 3-phospho-D-glycerate: step 3/3.</text>
</comment>
<feature type="signal peptide" evidence="13">
    <location>
        <begin position="1"/>
        <end position="25"/>
    </location>
</feature>
<dbReference type="PANTHER" id="PTHR43344">
    <property type="entry name" value="PHOSPHOSERINE PHOSPHATASE"/>
    <property type="match status" value="1"/>
</dbReference>
<evidence type="ECO:0000256" key="2">
    <source>
        <dbReference type="ARBA" id="ARBA00005135"/>
    </source>
</evidence>
<evidence type="ECO:0000256" key="10">
    <source>
        <dbReference type="ARBA" id="ARBA00048138"/>
    </source>
</evidence>
<dbReference type="InterPro" id="IPR023214">
    <property type="entry name" value="HAD_sf"/>
</dbReference>
<keyword evidence="6" id="KW-0479">Metal-binding</keyword>
<keyword evidence="13" id="KW-0732">Signal</keyword>
<gene>
    <name evidence="14" type="ORF">GCM10010492_50940</name>
</gene>
<evidence type="ECO:0000313" key="14">
    <source>
        <dbReference type="EMBL" id="GAA0245382.1"/>
    </source>
</evidence>
<sequence length="419" mass="44691">MRTLGRAGVLGFALSLGLTVAPLPAAPAPAPAGCPTLDRTLPWHGENRASLQALLDAHCGRKPGRRPVAAFDWDNTVIRNDVGDATVFWLLRNDKVLQPPGRDWRATSAYLTDAAATALRTACGAAEPGTPLVTSGPDTRCADEVLSVYAQAKTTSGATAFAGADLRRAEPGYAWAAQLLAGRTDAEVAAFAAAARAENLAAPVGATQRVGSRQVTGWVRYYDQQRDLIGALRQTGFDVWVVSASPEPVVRVWAAGAGIPADRVIGIRNVHKGHRLTYAFEGCGGVPDGPTAPITYIDGKRCWLNKVVFHVPDRRAFERQPAARRPVFAAGDSTTDLTFLADATALRLVVNRNKAELMCHAYDNSDGRWLVNPMFLQPLPRRATPYPCGTTAHTASDGTPGPVRRADGTVIPDQLDTAF</sequence>
<dbReference type="EC" id="3.1.3.3" evidence="4"/>
<comment type="catalytic activity">
    <reaction evidence="11">
        <text>O-phospho-D-serine + H2O = D-serine + phosphate</text>
        <dbReference type="Rhea" id="RHEA:24873"/>
        <dbReference type="ChEBI" id="CHEBI:15377"/>
        <dbReference type="ChEBI" id="CHEBI:35247"/>
        <dbReference type="ChEBI" id="CHEBI:43474"/>
        <dbReference type="ChEBI" id="CHEBI:58680"/>
        <dbReference type="EC" id="3.1.3.3"/>
    </reaction>
</comment>
<feature type="region of interest" description="Disordered" evidence="12">
    <location>
        <begin position="386"/>
        <end position="408"/>
    </location>
</feature>
<comment type="similarity">
    <text evidence="3">Belongs to the HAD-like hydrolase superfamily. SerB family.</text>
</comment>
<evidence type="ECO:0000256" key="13">
    <source>
        <dbReference type="SAM" id="SignalP"/>
    </source>
</evidence>
<dbReference type="RefSeq" id="WP_343936396.1">
    <property type="nucleotide sequence ID" value="NZ_BAAABU010000013.1"/>
</dbReference>
<dbReference type="PANTHER" id="PTHR43344:SF2">
    <property type="entry name" value="PHOSPHOSERINE PHOSPHATASE"/>
    <property type="match status" value="1"/>
</dbReference>
<evidence type="ECO:0000313" key="15">
    <source>
        <dbReference type="Proteomes" id="UP001500416"/>
    </source>
</evidence>
<evidence type="ECO:0000256" key="11">
    <source>
        <dbReference type="ARBA" id="ARBA00048523"/>
    </source>
</evidence>
<dbReference type="InterPro" id="IPR036412">
    <property type="entry name" value="HAD-like_sf"/>
</dbReference>
<dbReference type="Gene3D" id="3.40.50.1000">
    <property type="entry name" value="HAD superfamily/HAD-like"/>
    <property type="match status" value="2"/>
</dbReference>
<keyword evidence="7" id="KW-0378">Hydrolase</keyword>
<evidence type="ECO:0000256" key="6">
    <source>
        <dbReference type="ARBA" id="ARBA00022723"/>
    </source>
</evidence>
<accession>A0ABP3DWS0</accession>
<proteinExistence type="inferred from homology"/>
<keyword evidence="8" id="KW-0460">Magnesium</keyword>
<protein>
    <recommendedName>
        <fullName evidence="4">phosphoserine phosphatase</fullName>
        <ecNumber evidence="4">3.1.3.3</ecNumber>
    </recommendedName>
</protein>
<dbReference type="EMBL" id="BAAABU010000013">
    <property type="protein sequence ID" value="GAA0245382.1"/>
    <property type="molecule type" value="Genomic_DNA"/>
</dbReference>
<comment type="caution">
    <text evidence="14">The sequence shown here is derived from an EMBL/GenBank/DDBJ whole genome shotgun (WGS) entry which is preliminary data.</text>
</comment>
<name>A0ABP3DWS0_9PSEU</name>
<evidence type="ECO:0000256" key="9">
    <source>
        <dbReference type="ARBA" id="ARBA00023299"/>
    </source>
</evidence>
<keyword evidence="9" id="KW-0718">Serine biosynthesis</keyword>
<evidence type="ECO:0000256" key="12">
    <source>
        <dbReference type="SAM" id="MobiDB-lite"/>
    </source>
</evidence>
<reference evidence="15" key="1">
    <citation type="journal article" date="2019" name="Int. J. Syst. Evol. Microbiol.">
        <title>The Global Catalogue of Microorganisms (GCM) 10K type strain sequencing project: providing services to taxonomists for standard genome sequencing and annotation.</title>
        <authorList>
            <consortium name="The Broad Institute Genomics Platform"/>
            <consortium name="The Broad Institute Genome Sequencing Center for Infectious Disease"/>
            <person name="Wu L."/>
            <person name="Ma J."/>
        </authorList>
    </citation>
    <scope>NUCLEOTIDE SEQUENCE [LARGE SCALE GENOMIC DNA]</scope>
    <source>
        <strain evidence="15">JCM 3380</strain>
    </source>
</reference>
<evidence type="ECO:0000256" key="4">
    <source>
        <dbReference type="ARBA" id="ARBA00012640"/>
    </source>
</evidence>
<keyword evidence="15" id="KW-1185">Reference proteome</keyword>
<dbReference type="InterPro" id="IPR050582">
    <property type="entry name" value="HAD-like_SerB"/>
</dbReference>
<dbReference type="Pfam" id="PF12710">
    <property type="entry name" value="HAD"/>
    <property type="match status" value="1"/>
</dbReference>
<keyword evidence="5" id="KW-0028">Amino-acid biosynthesis</keyword>
<evidence type="ECO:0000256" key="7">
    <source>
        <dbReference type="ARBA" id="ARBA00022801"/>
    </source>
</evidence>
<evidence type="ECO:0000256" key="8">
    <source>
        <dbReference type="ARBA" id="ARBA00022842"/>
    </source>
</evidence>
<feature type="chain" id="PRO_5045827177" description="phosphoserine phosphatase" evidence="13">
    <location>
        <begin position="26"/>
        <end position="419"/>
    </location>
</feature>